<reference evidence="3 4" key="3">
    <citation type="journal article" date="2017" name="G3 (Bethesda)">
        <title>Comparative analysis highlights variable genome content of wheat rusts and divergence of the mating loci.</title>
        <authorList>
            <person name="Cuomo C.A."/>
            <person name="Bakkeren G."/>
            <person name="Khalil H.B."/>
            <person name="Panwar V."/>
            <person name="Joly D."/>
            <person name="Linning R."/>
            <person name="Sakthikumar S."/>
            <person name="Song X."/>
            <person name="Adiconis X."/>
            <person name="Fan L."/>
            <person name="Goldberg J.M."/>
            <person name="Levin J.Z."/>
            <person name="Young S."/>
            <person name="Zeng Q."/>
            <person name="Anikster Y."/>
            <person name="Bruce M."/>
            <person name="Wang M."/>
            <person name="Yin C."/>
            <person name="McCallum B."/>
            <person name="Szabo L.J."/>
            <person name="Hulbert S."/>
            <person name="Chen X."/>
            <person name="Fellers J.P."/>
        </authorList>
    </citation>
    <scope>NUCLEOTIDE SEQUENCE</scope>
    <source>
        <strain evidence="4">Isolate 1-1 / race 1 (BBBD)</strain>
        <strain evidence="3">isolate 1-1 / race 1 (BBBD)</strain>
    </source>
</reference>
<comment type="similarity">
    <text evidence="1">Belongs to the phosphosulfolactate synthase family.</text>
</comment>
<sequence length="69" mass="7713">MVMDKGLSLRQVEDFIEVAGIYTDIVKLGWATSYVTPKLDEKAGAVPRGGFTGLFWRNFVRGVYCSRPV</sequence>
<dbReference type="Gene3D" id="3.20.20.70">
    <property type="entry name" value="Aldolase class I"/>
    <property type="match status" value="1"/>
</dbReference>
<dbReference type="EMBL" id="ADAS02014764">
    <property type="protein sequence ID" value="OAV84569.1"/>
    <property type="molecule type" value="Genomic_DNA"/>
</dbReference>
<keyword evidence="4" id="KW-1185">Reference proteome</keyword>
<dbReference type="EnsemblFungi" id="PTTG_31186-t43_1">
    <property type="protein sequence ID" value="PTTG_31186-t43_1-p1"/>
    <property type="gene ID" value="PTTG_31186"/>
</dbReference>
<accession>A0A180FWP8</accession>
<dbReference type="OrthoDB" id="47007at2759"/>
<dbReference type="InterPro" id="IPR036112">
    <property type="entry name" value="ComA_synth_sf"/>
</dbReference>
<dbReference type="SUPFAM" id="SSF102110">
    <property type="entry name" value="(2r)-phospho-3-sulfolactate synthase ComA"/>
    <property type="match status" value="1"/>
</dbReference>
<protein>
    <submittedName>
        <fullName evidence="2 3">Uncharacterized protein</fullName>
    </submittedName>
</protein>
<evidence type="ECO:0000256" key="1">
    <source>
        <dbReference type="ARBA" id="ARBA00010424"/>
    </source>
</evidence>
<name>A0A180FWP8_PUCT1</name>
<reference evidence="2" key="2">
    <citation type="submission" date="2016-05" db="EMBL/GenBank/DDBJ databases">
        <title>Comparative analysis highlights variable genome content of wheat rusts and divergence of the mating loci.</title>
        <authorList>
            <person name="Cuomo C.A."/>
            <person name="Bakkeren G."/>
            <person name="Szabo L."/>
            <person name="Khalil H."/>
            <person name="Joly D."/>
            <person name="Goldberg J."/>
            <person name="Young S."/>
            <person name="Zeng Q."/>
            <person name="Fellers J."/>
        </authorList>
    </citation>
    <scope>NUCLEOTIDE SEQUENCE [LARGE SCALE GENOMIC DNA]</scope>
    <source>
        <strain evidence="2">1-1 BBBD Race 1</strain>
    </source>
</reference>
<evidence type="ECO:0000313" key="4">
    <source>
        <dbReference type="Proteomes" id="UP000005240"/>
    </source>
</evidence>
<dbReference type="VEuPathDB" id="FungiDB:PTTG_31186"/>
<dbReference type="Proteomes" id="UP000005240">
    <property type="component" value="Unassembled WGS sequence"/>
</dbReference>
<reference evidence="2" key="1">
    <citation type="submission" date="2009-11" db="EMBL/GenBank/DDBJ databases">
        <authorList>
            <consortium name="The Broad Institute Genome Sequencing Platform"/>
            <person name="Ward D."/>
            <person name="Feldgarden M."/>
            <person name="Earl A."/>
            <person name="Young S.K."/>
            <person name="Zeng Q."/>
            <person name="Koehrsen M."/>
            <person name="Alvarado L."/>
            <person name="Berlin A."/>
            <person name="Bochicchio J."/>
            <person name="Borenstein D."/>
            <person name="Chapman S.B."/>
            <person name="Chen Z."/>
            <person name="Engels R."/>
            <person name="Freedman E."/>
            <person name="Gellesch M."/>
            <person name="Goldberg J."/>
            <person name="Griggs A."/>
            <person name="Gujja S."/>
            <person name="Heilman E."/>
            <person name="Heiman D."/>
            <person name="Hepburn T."/>
            <person name="Howarth C."/>
            <person name="Jen D."/>
            <person name="Larson L."/>
            <person name="Lewis B."/>
            <person name="Mehta T."/>
            <person name="Park D."/>
            <person name="Pearson M."/>
            <person name="Roberts A."/>
            <person name="Saif S."/>
            <person name="Shea T."/>
            <person name="Shenoy N."/>
            <person name="Sisk P."/>
            <person name="Stolte C."/>
            <person name="Sykes S."/>
            <person name="Thomson T."/>
            <person name="Walk T."/>
            <person name="White J."/>
            <person name="Yandava C."/>
            <person name="Izard J."/>
            <person name="Baranova O.V."/>
            <person name="Blanton J.M."/>
            <person name="Tanner A.C."/>
            <person name="Dewhirst F.E."/>
            <person name="Haas B."/>
            <person name="Nusbaum C."/>
            <person name="Birren B."/>
        </authorList>
    </citation>
    <scope>NUCLEOTIDE SEQUENCE [LARGE SCALE GENOMIC DNA]</scope>
    <source>
        <strain evidence="2">1-1 BBBD Race 1</strain>
    </source>
</reference>
<dbReference type="InterPro" id="IPR013785">
    <property type="entry name" value="Aldolase_TIM"/>
</dbReference>
<organism evidence="2">
    <name type="scientific">Puccinia triticina (isolate 1-1 / race 1 (BBBD))</name>
    <name type="common">Brown leaf rust fungus</name>
    <dbReference type="NCBI Taxonomy" id="630390"/>
    <lineage>
        <taxon>Eukaryota</taxon>
        <taxon>Fungi</taxon>
        <taxon>Dikarya</taxon>
        <taxon>Basidiomycota</taxon>
        <taxon>Pucciniomycotina</taxon>
        <taxon>Pucciniomycetes</taxon>
        <taxon>Pucciniales</taxon>
        <taxon>Pucciniaceae</taxon>
        <taxon>Puccinia</taxon>
    </lineage>
</organism>
<evidence type="ECO:0000313" key="2">
    <source>
        <dbReference type="EMBL" id="OAV84569.1"/>
    </source>
</evidence>
<dbReference type="InterPro" id="IPR003830">
    <property type="entry name" value="ComA_synth"/>
</dbReference>
<reference evidence="3" key="4">
    <citation type="submission" date="2025-05" db="UniProtKB">
        <authorList>
            <consortium name="EnsemblFungi"/>
        </authorList>
    </citation>
    <scope>IDENTIFICATION</scope>
    <source>
        <strain evidence="3">isolate 1-1 / race 1 (BBBD)</strain>
    </source>
</reference>
<proteinExistence type="inferred from homology"/>
<dbReference type="AlphaFoldDB" id="A0A180FWP8"/>
<gene>
    <name evidence="2" type="ORF">PTTG_31186</name>
</gene>
<dbReference type="Pfam" id="PF02679">
    <property type="entry name" value="ComA"/>
    <property type="match status" value="1"/>
</dbReference>
<evidence type="ECO:0000313" key="3">
    <source>
        <dbReference type="EnsemblFungi" id="PTTG_31186-t43_1-p1"/>
    </source>
</evidence>